<dbReference type="FunFam" id="3.20.20.70:FF:000014">
    <property type="entry name" value="Probable dual-specificity RNA methyltransferase RlmN"/>
    <property type="match status" value="1"/>
</dbReference>
<dbReference type="SUPFAM" id="SSF102114">
    <property type="entry name" value="Radical SAM enzymes"/>
    <property type="match status" value="1"/>
</dbReference>
<evidence type="ECO:0000313" key="14">
    <source>
        <dbReference type="EMBL" id="AUG32242.1"/>
    </source>
</evidence>
<gene>
    <name evidence="14" type="ORF">PLO_243</name>
</gene>
<dbReference type="InterPro" id="IPR007197">
    <property type="entry name" value="rSAM"/>
</dbReference>
<dbReference type="AlphaFoldDB" id="A0A2H4ZNX5"/>
<evidence type="ECO:0000256" key="2">
    <source>
        <dbReference type="ARBA" id="ARBA00004496"/>
    </source>
</evidence>
<accession>A0A2H4ZNX5</accession>
<keyword evidence="6" id="KW-0489">Methyltransferase</keyword>
<dbReference type="Gene3D" id="1.10.150.530">
    <property type="match status" value="1"/>
</dbReference>
<comment type="cofactor">
    <cofactor evidence="1">
        <name>[4Fe-4S] cluster</name>
        <dbReference type="ChEBI" id="CHEBI:49883"/>
    </cofactor>
</comment>
<keyword evidence="8" id="KW-0949">S-adenosyl-L-methionine</keyword>
<evidence type="ECO:0000256" key="11">
    <source>
        <dbReference type="ARBA" id="ARBA00023004"/>
    </source>
</evidence>
<evidence type="ECO:0000256" key="1">
    <source>
        <dbReference type="ARBA" id="ARBA00001966"/>
    </source>
</evidence>
<dbReference type="PANTHER" id="PTHR30544">
    <property type="entry name" value="23S RRNA METHYLTRANSFERASE"/>
    <property type="match status" value="1"/>
</dbReference>
<dbReference type="HAMAP" id="MF_01849">
    <property type="entry name" value="RNA_methyltr_RlmN"/>
    <property type="match status" value="1"/>
</dbReference>
<protein>
    <recommendedName>
        <fullName evidence="13">Radical SAM core domain-containing protein</fullName>
    </recommendedName>
</protein>
<comment type="subcellular location">
    <subcellularLocation>
        <location evidence="2">Cytoplasm</location>
    </subcellularLocation>
</comment>
<dbReference type="NCBIfam" id="TIGR00048">
    <property type="entry name" value="rRNA_mod_RlmN"/>
    <property type="match status" value="1"/>
</dbReference>
<dbReference type="SFLD" id="SFLDG01062">
    <property type="entry name" value="methyltransferase_(Class_A)"/>
    <property type="match status" value="1"/>
</dbReference>
<evidence type="ECO:0000256" key="9">
    <source>
        <dbReference type="ARBA" id="ARBA00022694"/>
    </source>
</evidence>
<dbReference type="Pfam" id="PF04055">
    <property type="entry name" value="Radical_SAM"/>
    <property type="match status" value="1"/>
</dbReference>
<reference evidence="14" key="1">
    <citation type="submission" date="2017-10" db="EMBL/GenBank/DDBJ databases">
        <title>Paulinella longichromatophora chromatophore genome.</title>
        <authorList>
            <person name="Lhee D."/>
            <person name="Yoon H.S."/>
        </authorList>
    </citation>
    <scope>NUCLEOTIDE SEQUENCE</scope>
</reference>
<evidence type="ECO:0000256" key="5">
    <source>
        <dbReference type="ARBA" id="ARBA00022552"/>
    </source>
</evidence>
<dbReference type="GO" id="GO:0051539">
    <property type="term" value="F:4 iron, 4 sulfur cluster binding"/>
    <property type="evidence" value="ECO:0007669"/>
    <property type="project" value="UniProtKB-KW"/>
</dbReference>
<feature type="domain" description="Radical SAM core" evidence="13">
    <location>
        <begin position="105"/>
        <end position="339"/>
    </location>
</feature>
<evidence type="ECO:0000256" key="7">
    <source>
        <dbReference type="ARBA" id="ARBA00022679"/>
    </source>
</evidence>
<dbReference type="SFLD" id="SFLDF00275">
    <property type="entry name" value="adenosine_C2_methyltransferase"/>
    <property type="match status" value="1"/>
</dbReference>
<dbReference type="InterPro" id="IPR040072">
    <property type="entry name" value="Methyltransferase_A"/>
</dbReference>
<evidence type="ECO:0000256" key="6">
    <source>
        <dbReference type="ARBA" id="ARBA00022603"/>
    </source>
</evidence>
<dbReference type="GO" id="GO:0005737">
    <property type="term" value="C:cytoplasm"/>
    <property type="evidence" value="ECO:0007669"/>
    <property type="project" value="UniProtKB-SubCell"/>
</dbReference>
<geneLocation type="plastid" evidence="14"/>
<keyword evidence="3" id="KW-0004">4Fe-4S</keyword>
<organism evidence="14">
    <name type="scientific">Paulinella longichromatophora</name>
    <dbReference type="NCBI Taxonomy" id="1708747"/>
    <lineage>
        <taxon>Eukaryota</taxon>
        <taxon>Sar</taxon>
        <taxon>Rhizaria</taxon>
        <taxon>Cercozoa</taxon>
        <taxon>Imbricatea</taxon>
        <taxon>Silicofilosea</taxon>
        <taxon>Euglyphida</taxon>
        <taxon>Paulinellidae</taxon>
        <taxon>Paulinella</taxon>
    </lineage>
</organism>
<dbReference type="GO" id="GO:0046872">
    <property type="term" value="F:metal ion binding"/>
    <property type="evidence" value="ECO:0007669"/>
    <property type="project" value="UniProtKB-KW"/>
</dbReference>
<dbReference type="GO" id="GO:0030488">
    <property type="term" value="P:tRNA methylation"/>
    <property type="evidence" value="ECO:0007669"/>
    <property type="project" value="InterPro"/>
</dbReference>
<proteinExistence type="inferred from homology"/>
<dbReference type="Gene3D" id="3.20.20.70">
    <property type="entry name" value="Aldolase class I"/>
    <property type="match status" value="1"/>
</dbReference>
<dbReference type="GO" id="GO:0008173">
    <property type="term" value="F:RNA methyltransferase activity"/>
    <property type="evidence" value="ECO:0007669"/>
    <property type="project" value="InterPro"/>
</dbReference>
<keyword evidence="5" id="KW-0698">rRNA processing</keyword>
<evidence type="ECO:0000259" key="13">
    <source>
        <dbReference type="PROSITE" id="PS51918"/>
    </source>
</evidence>
<evidence type="ECO:0000256" key="3">
    <source>
        <dbReference type="ARBA" id="ARBA00022485"/>
    </source>
</evidence>
<keyword evidence="9" id="KW-0819">tRNA processing</keyword>
<dbReference type="GO" id="GO:0070475">
    <property type="term" value="P:rRNA base methylation"/>
    <property type="evidence" value="ECO:0007669"/>
    <property type="project" value="InterPro"/>
</dbReference>
<dbReference type="InterPro" id="IPR004383">
    <property type="entry name" value="rRNA_lsu_MTrfase_RlmN/Cfr"/>
</dbReference>
<keyword evidence="14" id="KW-0934">Plastid</keyword>
<dbReference type="PIRSF" id="PIRSF006004">
    <property type="entry name" value="CHP00048"/>
    <property type="match status" value="1"/>
</dbReference>
<dbReference type="InterPro" id="IPR027492">
    <property type="entry name" value="RNA_MTrfase_RlmN"/>
</dbReference>
<dbReference type="PROSITE" id="PS51918">
    <property type="entry name" value="RADICAL_SAM"/>
    <property type="match status" value="1"/>
</dbReference>
<dbReference type="SFLD" id="SFLDS00029">
    <property type="entry name" value="Radical_SAM"/>
    <property type="match status" value="1"/>
</dbReference>
<evidence type="ECO:0000256" key="12">
    <source>
        <dbReference type="ARBA" id="ARBA00023014"/>
    </source>
</evidence>
<dbReference type="InterPro" id="IPR058240">
    <property type="entry name" value="rSAM_sf"/>
</dbReference>
<name>A0A2H4ZNX5_9EUKA</name>
<dbReference type="InterPro" id="IPR013785">
    <property type="entry name" value="Aldolase_TIM"/>
</dbReference>
<evidence type="ECO:0000256" key="8">
    <source>
        <dbReference type="ARBA" id="ARBA00022691"/>
    </source>
</evidence>
<dbReference type="EMBL" id="MG264610">
    <property type="protein sequence ID" value="AUG32242.1"/>
    <property type="molecule type" value="Genomic_DNA"/>
</dbReference>
<dbReference type="PANTHER" id="PTHR30544:SF5">
    <property type="entry name" value="RADICAL SAM CORE DOMAIN-CONTAINING PROTEIN"/>
    <property type="match status" value="1"/>
</dbReference>
<evidence type="ECO:0000256" key="4">
    <source>
        <dbReference type="ARBA" id="ARBA00022490"/>
    </source>
</evidence>
<keyword evidence="11" id="KW-0408">Iron</keyword>
<keyword evidence="4" id="KW-0963">Cytoplasm</keyword>
<keyword evidence="12" id="KW-0411">Iron-sulfur</keyword>
<dbReference type="InterPro" id="IPR048641">
    <property type="entry name" value="RlmN_N"/>
</dbReference>
<sequence>MKKSPSKDLALLGMGQLALESWAIAHGQAAFRGRQIYEWIYGKGARDINEITALPKNWRQKLSQEEINIGRSEELQRHIAADGTTKLLLKTVDDGETIETVGIPTAQRLTICVSSQAGCPMACRFCATGKGGLQRSLTTREILDQVISIREVMGRRPSHIVFMGMGEPLLNIEAVLESVKSLTDDFGISQRRITISTVGIPRTLPFLAELSLKRLGRAQFTLAVSLHAPNQKLREELIPSARIYPLSELLDDCRQYVKHTSRRVSFEYILLGDLNDEPYHAEELADRVSGFQSHVNLIPYNPIMEETFKCPNPIRIERFRKILERRGISVSLRASRGLDKNAACGQLRHRQIQ</sequence>
<evidence type="ECO:0000256" key="10">
    <source>
        <dbReference type="ARBA" id="ARBA00022723"/>
    </source>
</evidence>
<keyword evidence="7" id="KW-0808">Transferase</keyword>
<keyword evidence="10" id="KW-0479">Metal-binding</keyword>
<dbReference type="CDD" id="cd01335">
    <property type="entry name" value="Radical_SAM"/>
    <property type="match status" value="1"/>
</dbReference>
<dbReference type="Pfam" id="PF21016">
    <property type="entry name" value="RlmN_N"/>
    <property type="match status" value="1"/>
</dbReference>